<evidence type="ECO:0000313" key="2">
    <source>
        <dbReference type="EMBL" id="CAA9993559.1"/>
    </source>
</evidence>
<sequence length="61" mass="7291">MKSNYLETLKKSSRRRIFGNVRKTPFDHITMIMKGFNHRRRQTTRPPHHCVTKSRFGTCNS</sequence>
<accession>A0A6H5FWG9</accession>
<reference evidence="2 3" key="1">
    <citation type="submission" date="2020-02" db="EMBL/GenBank/DDBJ databases">
        <authorList>
            <person name="Ferguson B K."/>
        </authorList>
    </citation>
    <scope>NUCLEOTIDE SEQUENCE [LARGE SCALE GENOMIC DNA]</scope>
</reference>
<proteinExistence type="predicted"/>
<protein>
    <submittedName>
        <fullName evidence="2">Uncharacterized protein</fullName>
    </submittedName>
</protein>
<dbReference type="AlphaFoldDB" id="A0A6H5FWG9"/>
<keyword evidence="3" id="KW-1185">Reference proteome</keyword>
<evidence type="ECO:0000313" key="3">
    <source>
        <dbReference type="Proteomes" id="UP000479000"/>
    </source>
</evidence>
<feature type="compositionally biased region" description="Basic residues" evidence="1">
    <location>
        <begin position="37"/>
        <end position="52"/>
    </location>
</feature>
<gene>
    <name evidence="2" type="ORF">NTEN_LOCUS488</name>
</gene>
<name>A0A6H5FWG9_9HEMI</name>
<feature type="non-terminal residue" evidence="2">
    <location>
        <position position="61"/>
    </location>
</feature>
<dbReference type="Proteomes" id="UP000479000">
    <property type="component" value="Unassembled WGS sequence"/>
</dbReference>
<evidence type="ECO:0000256" key="1">
    <source>
        <dbReference type="SAM" id="MobiDB-lite"/>
    </source>
</evidence>
<organism evidence="2 3">
    <name type="scientific">Nesidiocoris tenuis</name>
    <dbReference type="NCBI Taxonomy" id="355587"/>
    <lineage>
        <taxon>Eukaryota</taxon>
        <taxon>Metazoa</taxon>
        <taxon>Ecdysozoa</taxon>
        <taxon>Arthropoda</taxon>
        <taxon>Hexapoda</taxon>
        <taxon>Insecta</taxon>
        <taxon>Pterygota</taxon>
        <taxon>Neoptera</taxon>
        <taxon>Paraneoptera</taxon>
        <taxon>Hemiptera</taxon>
        <taxon>Heteroptera</taxon>
        <taxon>Panheteroptera</taxon>
        <taxon>Cimicomorpha</taxon>
        <taxon>Miridae</taxon>
        <taxon>Dicyphina</taxon>
        <taxon>Nesidiocoris</taxon>
    </lineage>
</organism>
<dbReference type="EMBL" id="CADCXU010000761">
    <property type="protein sequence ID" value="CAA9993559.1"/>
    <property type="molecule type" value="Genomic_DNA"/>
</dbReference>
<feature type="region of interest" description="Disordered" evidence="1">
    <location>
        <begin position="37"/>
        <end position="61"/>
    </location>
</feature>